<reference evidence="2" key="1">
    <citation type="submission" date="2018-05" db="EMBL/GenBank/DDBJ databases">
        <authorList>
            <person name="Lanie J.A."/>
            <person name="Ng W.-L."/>
            <person name="Kazmierczak K.M."/>
            <person name="Andrzejewski T.M."/>
            <person name="Davidsen T.M."/>
            <person name="Wayne K.J."/>
            <person name="Tettelin H."/>
            <person name="Glass J.I."/>
            <person name="Rusch D."/>
            <person name="Podicherti R."/>
            <person name="Tsui H.-C.T."/>
            <person name="Winkler M.E."/>
        </authorList>
    </citation>
    <scope>NUCLEOTIDE SEQUENCE</scope>
</reference>
<protein>
    <recommendedName>
        <fullName evidence="3">DUF1844 domain-containing protein</fullName>
    </recommendedName>
</protein>
<proteinExistence type="predicted"/>
<evidence type="ECO:0000313" key="2">
    <source>
        <dbReference type="EMBL" id="SVA17347.1"/>
    </source>
</evidence>
<feature type="region of interest" description="Disordered" evidence="1">
    <location>
        <begin position="86"/>
        <end position="129"/>
    </location>
</feature>
<dbReference type="Pfam" id="PF08899">
    <property type="entry name" value="DUF1844"/>
    <property type="match status" value="1"/>
</dbReference>
<dbReference type="InterPro" id="IPR014995">
    <property type="entry name" value="DUF1844"/>
</dbReference>
<gene>
    <name evidence="2" type="ORF">METZ01_LOCUS70201</name>
</gene>
<evidence type="ECO:0000256" key="1">
    <source>
        <dbReference type="SAM" id="MobiDB-lite"/>
    </source>
</evidence>
<evidence type="ECO:0008006" key="3">
    <source>
        <dbReference type="Google" id="ProtNLM"/>
    </source>
</evidence>
<organism evidence="2">
    <name type="scientific">marine metagenome</name>
    <dbReference type="NCBI Taxonomy" id="408172"/>
    <lineage>
        <taxon>unclassified sequences</taxon>
        <taxon>metagenomes</taxon>
        <taxon>ecological metagenomes</taxon>
    </lineage>
</organism>
<accession>A0A381TR64</accession>
<feature type="compositionally biased region" description="Basic and acidic residues" evidence="1">
    <location>
        <begin position="104"/>
        <end position="120"/>
    </location>
</feature>
<dbReference type="AlphaFoldDB" id="A0A381TR64"/>
<name>A0A381TR64_9ZZZZ</name>
<sequence>MPLESKFTEQQLFDQLISSLVHTTWVSLGKIKNPITDKIEKDLHMASVNIDMVDMLYKRMDGNLSESEDKYLSQILSELKSNYINDKSQTSDFHSDDSSESEENNFKSDNNSKNKSEKQKSTSKTKNKI</sequence>
<dbReference type="EMBL" id="UINC01004857">
    <property type="protein sequence ID" value="SVA17347.1"/>
    <property type="molecule type" value="Genomic_DNA"/>
</dbReference>